<keyword evidence="2" id="KW-1185">Reference proteome</keyword>
<gene>
    <name evidence="1" type="ORF">PoB_003897300</name>
</gene>
<evidence type="ECO:0000313" key="1">
    <source>
        <dbReference type="EMBL" id="GFO12468.1"/>
    </source>
</evidence>
<protein>
    <submittedName>
        <fullName evidence="1">Uncharacterized protein</fullName>
    </submittedName>
</protein>
<accession>A0AAV4B048</accession>
<comment type="caution">
    <text evidence="1">The sequence shown here is derived from an EMBL/GenBank/DDBJ whole genome shotgun (WGS) entry which is preliminary data.</text>
</comment>
<name>A0AAV4B048_9GAST</name>
<dbReference type="Proteomes" id="UP000735302">
    <property type="component" value="Unassembled WGS sequence"/>
</dbReference>
<sequence length="139" mass="16041">MKKPKAKNIRKGDITNKKSSYASGCIKVKEEKIDMNKDEILKCWSEYIELYDGDRTLVKEIKRNFEKPPLKKEEGKYIMNKIWTQEKTAGPEKTKIEMLEPLGEMGITILTNLLNDAYTSAYISSDISESIFIALPKRM</sequence>
<dbReference type="EMBL" id="BLXT01004423">
    <property type="protein sequence ID" value="GFO12468.1"/>
    <property type="molecule type" value="Genomic_DNA"/>
</dbReference>
<dbReference type="AlphaFoldDB" id="A0AAV4B048"/>
<reference evidence="1 2" key="1">
    <citation type="journal article" date="2021" name="Elife">
        <title>Chloroplast acquisition without the gene transfer in kleptoplastic sea slugs, Plakobranchus ocellatus.</title>
        <authorList>
            <person name="Maeda T."/>
            <person name="Takahashi S."/>
            <person name="Yoshida T."/>
            <person name="Shimamura S."/>
            <person name="Takaki Y."/>
            <person name="Nagai Y."/>
            <person name="Toyoda A."/>
            <person name="Suzuki Y."/>
            <person name="Arimoto A."/>
            <person name="Ishii H."/>
            <person name="Satoh N."/>
            <person name="Nishiyama T."/>
            <person name="Hasebe M."/>
            <person name="Maruyama T."/>
            <person name="Minagawa J."/>
            <person name="Obokata J."/>
            <person name="Shigenobu S."/>
        </authorList>
    </citation>
    <scope>NUCLEOTIDE SEQUENCE [LARGE SCALE GENOMIC DNA]</scope>
</reference>
<organism evidence="1 2">
    <name type="scientific">Plakobranchus ocellatus</name>
    <dbReference type="NCBI Taxonomy" id="259542"/>
    <lineage>
        <taxon>Eukaryota</taxon>
        <taxon>Metazoa</taxon>
        <taxon>Spiralia</taxon>
        <taxon>Lophotrochozoa</taxon>
        <taxon>Mollusca</taxon>
        <taxon>Gastropoda</taxon>
        <taxon>Heterobranchia</taxon>
        <taxon>Euthyneura</taxon>
        <taxon>Panpulmonata</taxon>
        <taxon>Sacoglossa</taxon>
        <taxon>Placobranchoidea</taxon>
        <taxon>Plakobranchidae</taxon>
        <taxon>Plakobranchus</taxon>
    </lineage>
</organism>
<proteinExistence type="predicted"/>
<evidence type="ECO:0000313" key="2">
    <source>
        <dbReference type="Proteomes" id="UP000735302"/>
    </source>
</evidence>